<accession>A0ABU3K8Q7</accession>
<evidence type="ECO:0000256" key="8">
    <source>
        <dbReference type="SAM" id="Coils"/>
    </source>
</evidence>
<dbReference type="PANTHER" id="PTHR30026">
    <property type="entry name" value="OUTER MEMBRANE PROTEIN TOLC"/>
    <property type="match status" value="1"/>
</dbReference>
<gene>
    <name evidence="9" type="ORF">PPG34_10075</name>
</gene>
<evidence type="ECO:0000256" key="6">
    <source>
        <dbReference type="ARBA" id="ARBA00023136"/>
    </source>
</evidence>
<evidence type="ECO:0000256" key="1">
    <source>
        <dbReference type="ARBA" id="ARBA00004442"/>
    </source>
</evidence>
<proteinExistence type="inferred from homology"/>
<dbReference type="PANTHER" id="PTHR30026:SF20">
    <property type="entry name" value="OUTER MEMBRANE PROTEIN TOLC"/>
    <property type="match status" value="1"/>
</dbReference>
<evidence type="ECO:0000313" key="9">
    <source>
        <dbReference type="EMBL" id="MDT7042698.1"/>
    </source>
</evidence>
<dbReference type="EMBL" id="JAQOUE010000001">
    <property type="protein sequence ID" value="MDT7042698.1"/>
    <property type="molecule type" value="Genomic_DNA"/>
</dbReference>
<keyword evidence="5" id="KW-0812">Transmembrane</keyword>
<comment type="similarity">
    <text evidence="2">Belongs to the outer membrane factor (OMF) (TC 1.B.17) family.</text>
</comment>
<name>A0ABU3K8Q7_9BACT</name>
<dbReference type="SUPFAM" id="SSF56954">
    <property type="entry name" value="Outer membrane efflux proteins (OEP)"/>
    <property type="match status" value="1"/>
</dbReference>
<feature type="coiled-coil region" evidence="8">
    <location>
        <begin position="260"/>
        <end position="287"/>
    </location>
</feature>
<evidence type="ECO:0000256" key="7">
    <source>
        <dbReference type="ARBA" id="ARBA00023237"/>
    </source>
</evidence>
<protein>
    <submittedName>
        <fullName evidence="9">TolC family protein</fullName>
    </submittedName>
</protein>
<feature type="coiled-coil region" evidence="8">
    <location>
        <begin position="207"/>
        <end position="234"/>
    </location>
</feature>
<evidence type="ECO:0000313" key="10">
    <source>
        <dbReference type="Proteomes" id="UP001250932"/>
    </source>
</evidence>
<keyword evidence="4" id="KW-1134">Transmembrane beta strand</keyword>
<keyword evidence="3" id="KW-0813">Transport</keyword>
<dbReference type="RefSeq" id="WP_313833141.1">
    <property type="nucleotide sequence ID" value="NZ_JAQOUE010000001.1"/>
</dbReference>
<evidence type="ECO:0000256" key="2">
    <source>
        <dbReference type="ARBA" id="ARBA00007613"/>
    </source>
</evidence>
<evidence type="ECO:0000256" key="4">
    <source>
        <dbReference type="ARBA" id="ARBA00022452"/>
    </source>
</evidence>
<evidence type="ECO:0000256" key="5">
    <source>
        <dbReference type="ARBA" id="ARBA00022692"/>
    </source>
</evidence>
<dbReference type="Gene3D" id="1.20.1600.10">
    <property type="entry name" value="Outer membrane efflux proteins (OEP)"/>
    <property type="match status" value="1"/>
</dbReference>
<dbReference type="PROSITE" id="PS51257">
    <property type="entry name" value="PROKAR_LIPOPROTEIN"/>
    <property type="match status" value="1"/>
</dbReference>
<reference evidence="9 10" key="1">
    <citation type="journal article" date="2023" name="ISME J.">
        <title>Cultivation and genomic characterization of novel and ubiquitous marine nitrite-oxidizing bacteria from the Nitrospirales.</title>
        <authorList>
            <person name="Mueller A.J."/>
            <person name="Daebeler A."/>
            <person name="Herbold C.W."/>
            <person name="Kirkegaard R.H."/>
            <person name="Daims H."/>
        </authorList>
    </citation>
    <scope>NUCLEOTIDE SEQUENCE [LARGE SCALE GENOMIC DNA]</scope>
    <source>
        <strain evidence="9 10">EB</strain>
    </source>
</reference>
<keyword evidence="6" id="KW-0472">Membrane</keyword>
<keyword evidence="7" id="KW-0998">Cell outer membrane</keyword>
<keyword evidence="10" id="KW-1185">Reference proteome</keyword>
<evidence type="ECO:0000256" key="3">
    <source>
        <dbReference type="ARBA" id="ARBA00022448"/>
    </source>
</evidence>
<dbReference type="Proteomes" id="UP001250932">
    <property type="component" value="Unassembled WGS sequence"/>
</dbReference>
<sequence>MINMKWPICSFTMTLGFLACLIVLPGMFSPAFSQDESPPNQKLPELRLSLRDAMKAAVDENPTVQLFKERITQAEDQAFTQLGTLLPNVSARASGARRRFFFGSFAGGSGVSTPRDFYEARVALTQSIFSLSLIQKWRAARTNVEVSSLDSEANKMDTMATVGLSYLETLRAKAAVKARMADVTLNNELLRLAVERKYAGMATSLDVTRAKVQLENEKQRLLVARNEYDRAKLNLIRGIGLSFDIALVLTDELEIRQIPEQTVEEALQIATENRVELKAQKKRERLAELSLSSATLERVPSLTGSGDVGMIGNQIPDALTTDNVQLLLSIPIFDGGQREGRISESRSLVRQENIRTKDIRYQVALEVRDALLTLESTQQQVTVAENGLRLALEELDLARQRFAVGVATNIEVTDAQNSVAQARDNVIEALFNFNASRVNLARAQGQLESL</sequence>
<dbReference type="InterPro" id="IPR003423">
    <property type="entry name" value="OMP_efflux"/>
</dbReference>
<keyword evidence="8" id="KW-0175">Coiled coil</keyword>
<comment type="caution">
    <text evidence="9">The sequence shown here is derived from an EMBL/GenBank/DDBJ whole genome shotgun (WGS) entry which is preliminary data.</text>
</comment>
<dbReference type="Pfam" id="PF02321">
    <property type="entry name" value="OEP"/>
    <property type="match status" value="2"/>
</dbReference>
<comment type="subcellular location">
    <subcellularLocation>
        <location evidence="1">Cell outer membrane</location>
    </subcellularLocation>
</comment>
<dbReference type="InterPro" id="IPR051906">
    <property type="entry name" value="TolC-like"/>
</dbReference>
<organism evidence="9 10">
    <name type="scientific">Candidatus Nitronereus thalassa</name>
    <dbReference type="NCBI Taxonomy" id="3020898"/>
    <lineage>
        <taxon>Bacteria</taxon>
        <taxon>Pseudomonadati</taxon>
        <taxon>Nitrospirota</taxon>
        <taxon>Nitrospiria</taxon>
        <taxon>Nitrospirales</taxon>
        <taxon>Nitrospiraceae</taxon>
        <taxon>Candidatus Nitronereus</taxon>
    </lineage>
</organism>